<dbReference type="Proteomes" id="UP001157125">
    <property type="component" value="Unassembled WGS sequence"/>
</dbReference>
<evidence type="ECO:0000256" key="2">
    <source>
        <dbReference type="SAM" id="MobiDB-lite"/>
    </source>
</evidence>
<dbReference type="SUPFAM" id="SSF56349">
    <property type="entry name" value="DNA breaking-rejoining enzymes"/>
    <property type="match status" value="1"/>
</dbReference>
<comment type="caution">
    <text evidence="3">The sequence shown here is derived from an EMBL/GenBank/DDBJ whole genome shotgun (WGS) entry which is preliminary data.</text>
</comment>
<protein>
    <recommendedName>
        <fullName evidence="5">Core-binding (CB) domain-containing protein</fullName>
    </recommendedName>
</protein>
<organism evidence="3 4">
    <name type="scientific">Demequina litorisediminis</name>
    <dbReference type="NCBI Taxonomy" id="1849022"/>
    <lineage>
        <taxon>Bacteria</taxon>
        <taxon>Bacillati</taxon>
        <taxon>Actinomycetota</taxon>
        <taxon>Actinomycetes</taxon>
        <taxon>Micrococcales</taxon>
        <taxon>Demequinaceae</taxon>
        <taxon>Demequina</taxon>
    </lineage>
</organism>
<evidence type="ECO:0000313" key="3">
    <source>
        <dbReference type="EMBL" id="GMA37547.1"/>
    </source>
</evidence>
<reference evidence="4" key="1">
    <citation type="journal article" date="2019" name="Int. J. Syst. Evol. Microbiol.">
        <title>The Global Catalogue of Microorganisms (GCM) 10K type strain sequencing project: providing services to taxonomists for standard genome sequencing and annotation.</title>
        <authorList>
            <consortium name="The Broad Institute Genomics Platform"/>
            <consortium name="The Broad Institute Genome Sequencing Center for Infectious Disease"/>
            <person name="Wu L."/>
            <person name="Ma J."/>
        </authorList>
    </citation>
    <scope>NUCLEOTIDE SEQUENCE [LARGE SCALE GENOMIC DNA]</scope>
    <source>
        <strain evidence="4">NBRC 112299</strain>
    </source>
</reference>
<keyword evidence="1" id="KW-0238">DNA-binding</keyword>
<dbReference type="InterPro" id="IPR011010">
    <property type="entry name" value="DNA_brk_join_enz"/>
</dbReference>
<dbReference type="InterPro" id="IPR010998">
    <property type="entry name" value="Integrase_recombinase_N"/>
</dbReference>
<dbReference type="Gene3D" id="1.10.150.130">
    <property type="match status" value="1"/>
</dbReference>
<feature type="region of interest" description="Disordered" evidence="2">
    <location>
        <begin position="49"/>
        <end position="90"/>
    </location>
</feature>
<evidence type="ECO:0000313" key="4">
    <source>
        <dbReference type="Proteomes" id="UP001157125"/>
    </source>
</evidence>
<evidence type="ECO:0008006" key="5">
    <source>
        <dbReference type="Google" id="ProtNLM"/>
    </source>
</evidence>
<accession>A0ABQ6IK60</accession>
<keyword evidence="4" id="KW-1185">Reference proteome</keyword>
<name>A0ABQ6IK60_9MICO</name>
<proteinExistence type="predicted"/>
<sequence length="238" mass="26111">MTRARLTIGTFGGITYLEAPRGRVVARTRYRDWDGKNWLVQANANTRSQAEQALKAKARRSEPVPARQARSCHPTAPSRTGSRIGPRMSSLRRGSRSALWSLYVRDMRTLVLPVFEGLTLRDIGVARCDQYLKVLAKQSLQPRARAVLRLALELAVRHEVMPRNPMAHVSPLRRPASRPNALTATEVNAVRAVIASWAMGGSYTGPPPDGHSERSSRSCSAPPPASARPWLSGAAMST</sequence>
<gene>
    <name evidence="3" type="ORF">GCM10025876_37510</name>
</gene>
<dbReference type="EMBL" id="BSUN01000001">
    <property type="protein sequence ID" value="GMA37547.1"/>
    <property type="molecule type" value="Genomic_DNA"/>
</dbReference>
<dbReference type="RefSeq" id="WP_284329159.1">
    <property type="nucleotide sequence ID" value="NZ_BSUN01000001.1"/>
</dbReference>
<evidence type="ECO:0000256" key="1">
    <source>
        <dbReference type="ARBA" id="ARBA00023125"/>
    </source>
</evidence>
<feature type="region of interest" description="Disordered" evidence="2">
    <location>
        <begin position="204"/>
        <end position="238"/>
    </location>
</feature>